<keyword evidence="8" id="KW-0445">Lipid transport</keyword>
<dbReference type="PROSITE" id="PS50004">
    <property type="entry name" value="C2"/>
    <property type="match status" value="5"/>
</dbReference>
<dbReference type="InterPro" id="IPR017147">
    <property type="entry name" value="Tricalbin"/>
</dbReference>
<keyword evidence="4" id="KW-0812">Transmembrane</keyword>
<evidence type="ECO:0000256" key="1">
    <source>
        <dbReference type="ARBA" id="ARBA00004586"/>
    </source>
</evidence>
<evidence type="ECO:0000259" key="12">
    <source>
        <dbReference type="PROSITE" id="PS50004"/>
    </source>
</evidence>
<feature type="compositionally biased region" description="Basic and acidic residues" evidence="11">
    <location>
        <begin position="950"/>
        <end position="961"/>
    </location>
</feature>
<keyword evidence="10" id="KW-0472">Membrane</keyword>
<feature type="compositionally biased region" description="Polar residues" evidence="11">
    <location>
        <begin position="1"/>
        <end position="17"/>
    </location>
</feature>
<feature type="region of interest" description="Disordered" evidence="11">
    <location>
        <begin position="875"/>
        <end position="961"/>
    </location>
</feature>
<dbReference type="GO" id="GO:0005789">
    <property type="term" value="C:endoplasmic reticulum membrane"/>
    <property type="evidence" value="ECO:0007669"/>
    <property type="project" value="UniProtKB-SubCell"/>
</dbReference>
<dbReference type="Pfam" id="PF25669">
    <property type="entry name" value="SMP_MUG190-like"/>
    <property type="match status" value="2"/>
</dbReference>
<dbReference type="InterPro" id="IPR037761">
    <property type="entry name" value="C2A_Tricalbin"/>
</dbReference>
<feature type="region of interest" description="Disordered" evidence="11">
    <location>
        <begin position="1449"/>
        <end position="1490"/>
    </location>
</feature>
<dbReference type="SUPFAM" id="SSF49562">
    <property type="entry name" value="C2 domain (Calcium/lipid-binding domain, CaLB)"/>
    <property type="match status" value="5"/>
</dbReference>
<dbReference type="EMBL" id="KV429103">
    <property type="protein sequence ID" value="KZT65575.1"/>
    <property type="molecule type" value="Genomic_DNA"/>
</dbReference>
<proteinExistence type="predicted"/>
<dbReference type="PANTHER" id="PTHR46980:SF2">
    <property type="entry name" value="TRICALBIN-1-RELATED"/>
    <property type="match status" value="1"/>
</dbReference>
<dbReference type="CDD" id="cd21678">
    <property type="entry name" value="SMP_TCB"/>
    <property type="match status" value="1"/>
</dbReference>
<keyword evidence="6" id="KW-0256">Endoplasmic reticulum</keyword>
<dbReference type="PANTHER" id="PTHR46980">
    <property type="entry name" value="TRICALBIN-1-RELATED"/>
    <property type="match status" value="1"/>
</dbReference>
<accession>A0A165MEI3</accession>
<keyword evidence="2" id="KW-0813">Transport</keyword>
<keyword evidence="15" id="KW-1185">Reference proteome</keyword>
<dbReference type="GO" id="GO:0006869">
    <property type="term" value="P:lipid transport"/>
    <property type="evidence" value="ECO:0007669"/>
    <property type="project" value="UniProtKB-KW"/>
</dbReference>
<dbReference type="InterPro" id="IPR052455">
    <property type="entry name" value="Tricalbin_domain"/>
</dbReference>
<name>A0A165MEI3_9APHY</name>
<gene>
    <name evidence="14" type="ORF">DAEQUDRAFT_814184</name>
</gene>
<keyword evidence="3" id="KW-0597">Phosphoprotein</keyword>
<evidence type="ECO:0000256" key="8">
    <source>
        <dbReference type="ARBA" id="ARBA00023055"/>
    </source>
</evidence>
<dbReference type="OrthoDB" id="1029639at2759"/>
<feature type="domain" description="C2" evidence="12">
    <location>
        <begin position="1318"/>
        <end position="1432"/>
    </location>
</feature>
<feature type="domain" description="C2" evidence="12">
    <location>
        <begin position="712"/>
        <end position="828"/>
    </location>
</feature>
<dbReference type="CDD" id="cd04045">
    <property type="entry name" value="C2C_Tricalbin-like"/>
    <property type="match status" value="1"/>
</dbReference>
<dbReference type="InterPro" id="IPR037756">
    <property type="entry name" value="C2D_Tricalbin"/>
</dbReference>
<keyword evidence="7" id="KW-1133">Transmembrane helix</keyword>
<feature type="domain" description="C2" evidence="12">
    <location>
        <begin position="421"/>
        <end position="544"/>
    </location>
</feature>
<dbReference type="InterPro" id="IPR000008">
    <property type="entry name" value="C2_dom"/>
</dbReference>
<dbReference type="Pfam" id="PF24920">
    <property type="entry name" value="C2_TCB1"/>
    <property type="match status" value="1"/>
</dbReference>
<evidence type="ECO:0000256" key="10">
    <source>
        <dbReference type="ARBA" id="ARBA00023136"/>
    </source>
</evidence>
<dbReference type="PROSITE" id="PS51847">
    <property type="entry name" value="SMP"/>
    <property type="match status" value="1"/>
</dbReference>
<evidence type="ECO:0000256" key="4">
    <source>
        <dbReference type="ARBA" id="ARBA00022692"/>
    </source>
</evidence>
<dbReference type="InterPro" id="IPR037762">
    <property type="entry name" value="C2C_Tricalbin"/>
</dbReference>
<feature type="compositionally biased region" description="Basic and acidic residues" evidence="11">
    <location>
        <begin position="37"/>
        <end position="58"/>
    </location>
</feature>
<dbReference type="Pfam" id="PF00168">
    <property type="entry name" value="C2"/>
    <property type="match status" value="5"/>
</dbReference>
<dbReference type="InterPro" id="IPR035892">
    <property type="entry name" value="C2_domain_sf"/>
</dbReference>
<keyword evidence="5" id="KW-0677">Repeat</keyword>
<evidence type="ECO:0000256" key="5">
    <source>
        <dbReference type="ARBA" id="ARBA00022737"/>
    </source>
</evidence>
<dbReference type="GO" id="GO:0071944">
    <property type="term" value="C:cell periphery"/>
    <property type="evidence" value="ECO:0007669"/>
    <property type="project" value="UniProtKB-ARBA"/>
</dbReference>
<sequence length="1490" mass="165040">MPGEISSSPHAQAQVNGIVQDDAAKNRVPVHTFDPNSRPEEKAAAAGKGKDKLKRDGGDEAAGGKEIPVDTGVSNVVPTITIEDMSDAPNGGVEHSGENVAANPEVPGAMPSRPASAIPEWYKVGWREVSGIDVQHAPEGEEKDKFVLQAFIKEQYYGEWYHNAAIIVVSVIVSHFMTRFHLGWGWLFVLLAFCNTYYTTSMQRVRRRARDDIQRELVKTRLDTEFESADWINNFLDRFWLIYEPVLSQTIIATVDQILSTNCPSFLESLRLSTFTLGTKAPRITMVKTSPRTADDVVLMDWGLAFTPNDESELTQKQKEDKVNPKVVLSVRVGKGIASATMPVLVENIEFTGLLRVRMKLMTAFPHVQLVDLSFMEKPSFDWTLKPIGGETFGFDIGFIPGLSSFIRDMVHANLGPMMYDPNVFTLNLEQLLSGAPLDTAVGVLQVTVQSARNLKGTKIGGGTPDPYVSLSINNRGELARTKYKQNTHNPSWMETKFLLVNNLTDSLILSLMDYNDHRKDSEMGSTVFDMSKLREDATLEGLEMSILKDGKERGTMRFDVAFYPVIKPEVDSGGKELLPMDTKVGIVRLTLHQAKDLDHTKSMSGELNPFLRVYLGANSKPIFTANKVKHTNNPVWEAATEFLCTDRGSSVVTVKIIDDRDFLKDPILGYLSVRLEDLLKAAQDKERDWWPLSHCKSGRLRLSAEWKPLNMPGSIHGADQYVPPIGVVRLWLKKAADVKNVEAALGGKSDPYVRVQINNITQGRTEVVNNNLNPEWDQIIYIPVHSLKETMMLECMDYQHLTKDRSLGYVELKVSDLAGPSKGEFLYTSTGRKVAEDPIRLDHGSYKGKLHYEAEFVPAVPVKGIGFESAPNEIERATKRTSMTDTEGGIVPDDRSSTSSLRRERAISAVIDGPTVSQPLDEDERPEKEGANGAAPEASQEPTANGNAPEEHRPEEEGLELSKEELLKHQSGVIIFNVISGQLQKKARLEVLLDEAYWPAFSTVRPRGHKAHWEYIGEGFVKELDFGRVWLRLNEADEGDKDDIIAEWKGDAKPFLERTMDGPSSFDLLHSGDEDKKSVVQLEARYLPVPVKLEPRESVNNQGMLRIDLLDAHDLLAVDRGGKSDPFAVFQLNGQKVYKSQTKKKTLNPEWNEDFVVQVPSRVSADFILEVYDWDQLGKADILGTGKIGLADIEPFTSVERTIPLSSQKHGQKGSVRIRLLFQPEIIVRTRKNTSTFSAAGRAMTQIGHMPTGVVMGAGRGVAHVGSDIKGIFKSKDHAKTQAYEVDSDRGSVAELPAGQSSHPINGSGSTPAAFPTSPDLNGEGSLNGHGGDRGTLRVVVMEAKDMSASDVKPYVVLRVGDKEHKTKHSHKTATPEWNESFSFAAAPTTQPKMHAWIYDHKTLGKDKLLGSAEIDLWRHLPPGPGVSSAEVHAELREGQGRLCLRLEFDPEGSSPPRSRSSTHSLVPSTPVSPSRFSLSRRRGADRDD</sequence>
<dbReference type="PRINTS" id="PR00360">
    <property type="entry name" value="C2DOMAIN"/>
</dbReference>
<dbReference type="CDD" id="cd04044">
    <property type="entry name" value="C2A_Tricalbin-like"/>
    <property type="match status" value="1"/>
</dbReference>
<comment type="subcellular location">
    <subcellularLocation>
        <location evidence="1">Endoplasmic reticulum membrane</location>
    </subcellularLocation>
</comment>
<dbReference type="Proteomes" id="UP000076727">
    <property type="component" value="Unassembled WGS sequence"/>
</dbReference>
<feature type="domain" description="SMP-LTD" evidence="13">
    <location>
        <begin position="225"/>
        <end position="430"/>
    </location>
</feature>
<dbReference type="InterPro" id="IPR056910">
    <property type="entry name" value="TCB1-3_C2"/>
</dbReference>
<dbReference type="PIRSF" id="PIRSF037232">
    <property type="entry name" value="Tricalbin"/>
    <property type="match status" value="1"/>
</dbReference>
<dbReference type="SMART" id="SM00239">
    <property type="entry name" value="C2"/>
    <property type="match status" value="5"/>
</dbReference>
<evidence type="ECO:0000256" key="2">
    <source>
        <dbReference type="ARBA" id="ARBA00022448"/>
    </source>
</evidence>
<dbReference type="GO" id="GO:0008289">
    <property type="term" value="F:lipid binding"/>
    <property type="evidence" value="ECO:0007669"/>
    <property type="project" value="UniProtKB-KW"/>
</dbReference>
<feature type="compositionally biased region" description="Polar residues" evidence="11">
    <location>
        <begin position="1464"/>
        <end position="1479"/>
    </location>
</feature>
<evidence type="ECO:0000256" key="11">
    <source>
        <dbReference type="SAM" id="MobiDB-lite"/>
    </source>
</evidence>
<feature type="domain" description="C2" evidence="12">
    <location>
        <begin position="1086"/>
        <end position="1204"/>
    </location>
</feature>
<dbReference type="Gene3D" id="2.60.40.150">
    <property type="entry name" value="C2 domain"/>
    <property type="match status" value="5"/>
</dbReference>
<dbReference type="InterPro" id="IPR031468">
    <property type="entry name" value="SMP_LBD"/>
</dbReference>
<evidence type="ECO:0000256" key="3">
    <source>
        <dbReference type="ARBA" id="ARBA00022553"/>
    </source>
</evidence>
<feature type="domain" description="C2" evidence="12">
    <location>
        <begin position="568"/>
        <end position="692"/>
    </location>
</feature>
<feature type="region of interest" description="Disordered" evidence="11">
    <location>
        <begin position="1287"/>
        <end position="1335"/>
    </location>
</feature>
<feature type="compositionally biased region" description="Polar residues" evidence="11">
    <location>
        <begin position="1300"/>
        <end position="1312"/>
    </location>
</feature>
<dbReference type="CDD" id="cd04052">
    <property type="entry name" value="C2B_Tricalbin-like"/>
    <property type="match status" value="1"/>
</dbReference>
<dbReference type="STRING" id="1314783.A0A165MEI3"/>
<evidence type="ECO:0000313" key="14">
    <source>
        <dbReference type="EMBL" id="KZT65575.1"/>
    </source>
</evidence>
<evidence type="ECO:0000259" key="13">
    <source>
        <dbReference type="PROSITE" id="PS51847"/>
    </source>
</evidence>
<dbReference type="CDD" id="cd04040">
    <property type="entry name" value="C2D_Tricalbin-like"/>
    <property type="match status" value="1"/>
</dbReference>
<evidence type="ECO:0000256" key="6">
    <source>
        <dbReference type="ARBA" id="ARBA00022824"/>
    </source>
</evidence>
<feature type="region of interest" description="Disordered" evidence="11">
    <location>
        <begin position="1"/>
        <end position="70"/>
    </location>
</feature>
<dbReference type="GO" id="GO:0061817">
    <property type="term" value="P:endoplasmic reticulum-plasma membrane tethering"/>
    <property type="evidence" value="ECO:0007669"/>
    <property type="project" value="InterPro"/>
</dbReference>
<evidence type="ECO:0000256" key="9">
    <source>
        <dbReference type="ARBA" id="ARBA00023121"/>
    </source>
</evidence>
<keyword evidence="9" id="KW-0446">Lipid-binding</keyword>
<evidence type="ECO:0000256" key="7">
    <source>
        <dbReference type="ARBA" id="ARBA00022989"/>
    </source>
</evidence>
<dbReference type="CDD" id="cd00030">
    <property type="entry name" value="C2"/>
    <property type="match status" value="1"/>
</dbReference>
<organism evidence="14 15">
    <name type="scientific">Daedalea quercina L-15889</name>
    <dbReference type="NCBI Taxonomy" id="1314783"/>
    <lineage>
        <taxon>Eukaryota</taxon>
        <taxon>Fungi</taxon>
        <taxon>Dikarya</taxon>
        <taxon>Basidiomycota</taxon>
        <taxon>Agaricomycotina</taxon>
        <taxon>Agaricomycetes</taxon>
        <taxon>Polyporales</taxon>
        <taxon>Fomitopsis</taxon>
    </lineage>
</organism>
<reference evidence="14 15" key="1">
    <citation type="journal article" date="2016" name="Mol. Biol. Evol.">
        <title>Comparative Genomics of Early-Diverging Mushroom-Forming Fungi Provides Insights into the Origins of Lignocellulose Decay Capabilities.</title>
        <authorList>
            <person name="Nagy L.G."/>
            <person name="Riley R."/>
            <person name="Tritt A."/>
            <person name="Adam C."/>
            <person name="Daum C."/>
            <person name="Floudas D."/>
            <person name="Sun H."/>
            <person name="Yadav J.S."/>
            <person name="Pangilinan J."/>
            <person name="Larsson K.H."/>
            <person name="Matsuura K."/>
            <person name="Barry K."/>
            <person name="Labutti K."/>
            <person name="Kuo R."/>
            <person name="Ohm R.A."/>
            <person name="Bhattacharya S.S."/>
            <person name="Shirouzu T."/>
            <person name="Yoshinaga Y."/>
            <person name="Martin F.M."/>
            <person name="Grigoriev I.V."/>
            <person name="Hibbett D.S."/>
        </authorList>
    </citation>
    <scope>NUCLEOTIDE SEQUENCE [LARGE SCALE GENOMIC DNA]</scope>
    <source>
        <strain evidence="14 15">L-15889</strain>
    </source>
</reference>
<protein>
    <submittedName>
        <fullName evidence="14">Tricalbin</fullName>
    </submittedName>
</protein>
<dbReference type="InterPro" id="IPR037765">
    <property type="entry name" value="C2B_Tricalbin"/>
</dbReference>
<evidence type="ECO:0000313" key="15">
    <source>
        <dbReference type="Proteomes" id="UP000076727"/>
    </source>
</evidence>
<feature type="compositionally biased region" description="Basic and acidic residues" evidence="11">
    <location>
        <begin position="893"/>
        <end position="907"/>
    </location>
</feature>